<dbReference type="RefSeq" id="WP_377859383.1">
    <property type="nucleotide sequence ID" value="NZ_JBHLZU010000026.1"/>
</dbReference>
<sequence length="218" mass="24256">MAEDLGRWAAASPAEVAARFADFDGPWWIAGGWAIEMAVATQSTVDVTGGRLGAPGPAPSIRAHDDIDVLVLREHHVAAHDVLAGWELWAADPPGTLRPWSAGERLPSAVHDVWCRPGRDEPWRIQIMIDESAGDEWISRRDDRVRRAVTEIGSLTADGVPFLVPEVQLYYKARDRRPKDDQDFDAVVSHLTPGQRSWLDDVIKLDAPDHPWRAPLRD</sequence>
<reference evidence="1 2" key="1">
    <citation type="submission" date="2024-09" db="EMBL/GenBank/DDBJ databases">
        <authorList>
            <person name="Sun Q."/>
            <person name="Mori K."/>
        </authorList>
    </citation>
    <scope>NUCLEOTIDE SEQUENCE [LARGE SCALE GENOMIC DNA]</scope>
    <source>
        <strain evidence="1 2">TBRC 7907</strain>
    </source>
</reference>
<name>A0ABV6A4M2_9PSEU</name>
<organism evidence="1 2">
    <name type="scientific">Allokutzneria oryzae</name>
    <dbReference type="NCBI Taxonomy" id="1378989"/>
    <lineage>
        <taxon>Bacteria</taxon>
        <taxon>Bacillati</taxon>
        <taxon>Actinomycetota</taxon>
        <taxon>Actinomycetes</taxon>
        <taxon>Pseudonocardiales</taxon>
        <taxon>Pseudonocardiaceae</taxon>
        <taxon>Allokutzneria</taxon>
    </lineage>
</organism>
<dbReference type="EMBL" id="JBHLZU010000026">
    <property type="protein sequence ID" value="MFB9908094.1"/>
    <property type="molecule type" value="Genomic_DNA"/>
</dbReference>
<gene>
    <name evidence="1" type="ORF">ACFFQA_29525</name>
</gene>
<keyword evidence="2" id="KW-1185">Reference proteome</keyword>
<dbReference type="Gene3D" id="3.30.460.40">
    <property type="match status" value="1"/>
</dbReference>
<evidence type="ECO:0000313" key="1">
    <source>
        <dbReference type="EMBL" id="MFB9908094.1"/>
    </source>
</evidence>
<comment type="caution">
    <text evidence="1">The sequence shown here is derived from an EMBL/GenBank/DDBJ whole genome shotgun (WGS) entry which is preliminary data.</text>
</comment>
<proteinExistence type="predicted"/>
<dbReference type="Proteomes" id="UP001589693">
    <property type="component" value="Unassembled WGS sequence"/>
</dbReference>
<protein>
    <submittedName>
        <fullName evidence="1">Amino acid transporter</fullName>
    </submittedName>
</protein>
<accession>A0ABV6A4M2</accession>
<evidence type="ECO:0000313" key="2">
    <source>
        <dbReference type="Proteomes" id="UP001589693"/>
    </source>
</evidence>